<dbReference type="AlphaFoldDB" id="A0A2I0XJP8"/>
<evidence type="ECO:0000313" key="1">
    <source>
        <dbReference type="EMBL" id="PKU88142.1"/>
    </source>
</evidence>
<reference evidence="1 2" key="2">
    <citation type="journal article" date="2017" name="Nature">
        <title>The Apostasia genome and the evolution of orchids.</title>
        <authorList>
            <person name="Zhang G.Q."/>
            <person name="Liu K.W."/>
            <person name="Li Z."/>
            <person name="Lohaus R."/>
            <person name="Hsiao Y.Y."/>
            <person name="Niu S.C."/>
            <person name="Wang J.Y."/>
            <person name="Lin Y.C."/>
            <person name="Xu Q."/>
            <person name="Chen L.J."/>
            <person name="Yoshida K."/>
            <person name="Fujiwara S."/>
            <person name="Wang Z.W."/>
            <person name="Zhang Y.Q."/>
            <person name="Mitsuda N."/>
            <person name="Wang M."/>
            <person name="Liu G.H."/>
            <person name="Pecoraro L."/>
            <person name="Huang H.X."/>
            <person name="Xiao X.J."/>
            <person name="Lin M."/>
            <person name="Wu X.Y."/>
            <person name="Wu W.L."/>
            <person name="Chen Y.Y."/>
            <person name="Chang S.B."/>
            <person name="Sakamoto S."/>
            <person name="Ohme-Takagi M."/>
            <person name="Yagi M."/>
            <person name="Zeng S.J."/>
            <person name="Shen C.Y."/>
            <person name="Yeh C.M."/>
            <person name="Luo Y.B."/>
            <person name="Tsai W.C."/>
            <person name="Van de Peer Y."/>
            <person name="Liu Z.J."/>
        </authorList>
    </citation>
    <scope>NUCLEOTIDE SEQUENCE [LARGE SCALE GENOMIC DNA]</scope>
    <source>
        <tissue evidence="1">The whole plant</tissue>
    </source>
</reference>
<organism evidence="1 2">
    <name type="scientific">Dendrobium catenatum</name>
    <dbReference type="NCBI Taxonomy" id="906689"/>
    <lineage>
        <taxon>Eukaryota</taxon>
        <taxon>Viridiplantae</taxon>
        <taxon>Streptophyta</taxon>
        <taxon>Embryophyta</taxon>
        <taxon>Tracheophyta</taxon>
        <taxon>Spermatophyta</taxon>
        <taxon>Magnoliopsida</taxon>
        <taxon>Liliopsida</taxon>
        <taxon>Asparagales</taxon>
        <taxon>Orchidaceae</taxon>
        <taxon>Epidendroideae</taxon>
        <taxon>Malaxideae</taxon>
        <taxon>Dendrobiinae</taxon>
        <taxon>Dendrobium</taxon>
    </lineage>
</organism>
<gene>
    <name evidence="1" type="ORF">MA16_Dca014576</name>
</gene>
<evidence type="ECO:0000313" key="2">
    <source>
        <dbReference type="Proteomes" id="UP000233837"/>
    </source>
</evidence>
<dbReference type="EMBL" id="KZ501821">
    <property type="protein sequence ID" value="PKU88142.1"/>
    <property type="molecule type" value="Genomic_DNA"/>
</dbReference>
<dbReference type="Proteomes" id="UP000233837">
    <property type="component" value="Unassembled WGS sequence"/>
</dbReference>
<proteinExistence type="predicted"/>
<protein>
    <submittedName>
        <fullName evidence="1">Uncharacterized protein</fullName>
    </submittedName>
</protein>
<keyword evidence="2" id="KW-1185">Reference proteome</keyword>
<name>A0A2I0XJP8_9ASPA</name>
<accession>A0A2I0XJP8</accession>
<reference evidence="1 2" key="1">
    <citation type="journal article" date="2016" name="Sci. Rep.">
        <title>The Dendrobium catenatum Lindl. genome sequence provides insights into polysaccharide synthase, floral development and adaptive evolution.</title>
        <authorList>
            <person name="Zhang G.Q."/>
            <person name="Xu Q."/>
            <person name="Bian C."/>
            <person name="Tsai W.C."/>
            <person name="Yeh C.M."/>
            <person name="Liu K.W."/>
            <person name="Yoshida K."/>
            <person name="Zhang L.S."/>
            <person name="Chang S.B."/>
            <person name="Chen F."/>
            <person name="Shi Y."/>
            <person name="Su Y.Y."/>
            <person name="Zhang Y.Q."/>
            <person name="Chen L.J."/>
            <person name="Yin Y."/>
            <person name="Lin M."/>
            <person name="Huang H."/>
            <person name="Deng H."/>
            <person name="Wang Z.W."/>
            <person name="Zhu S.L."/>
            <person name="Zhao X."/>
            <person name="Deng C."/>
            <person name="Niu S.C."/>
            <person name="Huang J."/>
            <person name="Wang M."/>
            <person name="Liu G.H."/>
            <person name="Yang H.J."/>
            <person name="Xiao X.J."/>
            <person name="Hsiao Y.Y."/>
            <person name="Wu W.L."/>
            <person name="Chen Y.Y."/>
            <person name="Mitsuda N."/>
            <person name="Ohme-Takagi M."/>
            <person name="Luo Y.B."/>
            <person name="Van de Peer Y."/>
            <person name="Liu Z.J."/>
        </authorList>
    </citation>
    <scope>NUCLEOTIDE SEQUENCE [LARGE SCALE GENOMIC DNA]</scope>
    <source>
        <tissue evidence="1">The whole plant</tissue>
    </source>
</reference>
<sequence>MFQKVGAVLTEGLGSANGRICNFKILQMRLGDCSWACNLIYNESQIKDNCICGLNFRVRRLLHAYIISDVFLVLSSLMLKTPQTR</sequence>